<evidence type="ECO:0000256" key="9">
    <source>
        <dbReference type="ARBA" id="ARBA00022692"/>
    </source>
</evidence>
<evidence type="ECO:0000256" key="13">
    <source>
        <dbReference type="ARBA" id="ARBA00022777"/>
    </source>
</evidence>
<evidence type="ECO:0000256" key="4">
    <source>
        <dbReference type="ARBA" id="ARBA00022512"/>
    </source>
</evidence>
<dbReference type="PROSITE" id="PS50011">
    <property type="entry name" value="PROTEIN_KINASE_DOM"/>
    <property type="match status" value="2"/>
</dbReference>
<dbReference type="FunFam" id="3.80.10.10:FF:000400">
    <property type="entry name" value="Nuclear pore complex protein NUP107"/>
    <property type="match status" value="1"/>
</dbReference>
<dbReference type="EC" id="2.7.11.1" evidence="3"/>
<dbReference type="InterPro" id="IPR001611">
    <property type="entry name" value="Leu-rich_rpt"/>
</dbReference>
<dbReference type="InterPro" id="IPR000719">
    <property type="entry name" value="Prot_kinase_dom"/>
</dbReference>
<keyword evidence="4" id="KW-0134">Cell wall</keyword>
<feature type="transmembrane region" description="Helical" evidence="23">
    <location>
        <begin position="7"/>
        <end position="28"/>
    </location>
</feature>
<evidence type="ECO:0000256" key="3">
    <source>
        <dbReference type="ARBA" id="ARBA00012513"/>
    </source>
</evidence>
<evidence type="ECO:0000256" key="19">
    <source>
        <dbReference type="ARBA" id="ARBA00038043"/>
    </source>
</evidence>
<dbReference type="SUPFAM" id="SSF56112">
    <property type="entry name" value="Protein kinase-like (PK-like)"/>
    <property type="match status" value="2"/>
</dbReference>
<dbReference type="Gene3D" id="3.30.200.20">
    <property type="entry name" value="Phosphorylase Kinase, domain 1"/>
    <property type="match status" value="2"/>
</dbReference>
<comment type="catalytic activity">
    <reaction evidence="20">
        <text>L-threonyl-[protein] + ATP = O-phospho-L-threonyl-[protein] + ADP + H(+)</text>
        <dbReference type="Rhea" id="RHEA:46608"/>
        <dbReference type="Rhea" id="RHEA-COMP:11060"/>
        <dbReference type="Rhea" id="RHEA-COMP:11605"/>
        <dbReference type="ChEBI" id="CHEBI:15378"/>
        <dbReference type="ChEBI" id="CHEBI:30013"/>
        <dbReference type="ChEBI" id="CHEBI:30616"/>
        <dbReference type="ChEBI" id="CHEBI:61977"/>
        <dbReference type="ChEBI" id="CHEBI:456216"/>
        <dbReference type="EC" id="2.7.11.1"/>
    </reaction>
</comment>
<feature type="domain" description="Protein kinase" evidence="24">
    <location>
        <begin position="725"/>
        <end position="994"/>
    </location>
</feature>
<dbReference type="InterPro" id="IPR008266">
    <property type="entry name" value="Tyr_kinase_AS"/>
</dbReference>
<keyword evidence="16 23" id="KW-0472">Membrane</keyword>
<feature type="domain" description="Protein kinase" evidence="24">
    <location>
        <begin position="72"/>
        <end position="327"/>
    </location>
</feature>
<keyword evidence="6" id="KW-0597">Phosphoprotein</keyword>
<keyword evidence="4" id="KW-0964">Secreted</keyword>
<gene>
    <name evidence="25" type="ORF">RGQ29_011311</name>
</gene>
<evidence type="ECO:0000256" key="2">
    <source>
        <dbReference type="ARBA" id="ARBA00004479"/>
    </source>
</evidence>
<evidence type="ECO:0000313" key="26">
    <source>
        <dbReference type="Proteomes" id="UP001324115"/>
    </source>
</evidence>
<evidence type="ECO:0000256" key="14">
    <source>
        <dbReference type="ARBA" id="ARBA00022840"/>
    </source>
</evidence>
<evidence type="ECO:0000256" key="6">
    <source>
        <dbReference type="ARBA" id="ARBA00022553"/>
    </source>
</evidence>
<feature type="binding site" evidence="22">
    <location>
        <position position="753"/>
    </location>
    <ligand>
        <name>ATP</name>
        <dbReference type="ChEBI" id="CHEBI:30616"/>
    </ligand>
</feature>
<evidence type="ECO:0000256" key="15">
    <source>
        <dbReference type="ARBA" id="ARBA00022989"/>
    </source>
</evidence>
<dbReference type="GO" id="GO:0004674">
    <property type="term" value="F:protein serine/threonine kinase activity"/>
    <property type="evidence" value="ECO:0007669"/>
    <property type="project" value="UniProtKB-KW"/>
</dbReference>
<evidence type="ECO:0000256" key="18">
    <source>
        <dbReference type="ARBA" id="ARBA00023180"/>
    </source>
</evidence>
<dbReference type="Gene3D" id="3.80.10.10">
    <property type="entry name" value="Ribonuclease Inhibitor"/>
    <property type="match status" value="2"/>
</dbReference>
<dbReference type="Pfam" id="PF00069">
    <property type="entry name" value="Pkinase"/>
    <property type="match status" value="2"/>
</dbReference>
<evidence type="ECO:0000256" key="23">
    <source>
        <dbReference type="SAM" id="Phobius"/>
    </source>
</evidence>
<dbReference type="GO" id="GO:0005524">
    <property type="term" value="F:ATP binding"/>
    <property type="evidence" value="ECO:0007669"/>
    <property type="project" value="UniProtKB-UniRule"/>
</dbReference>
<dbReference type="SMART" id="SM00369">
    <property type="entry name" value="LRR_TYP"/>
    <property type="match status" value="4"/>
</dbReference>
<keyword evidence="5" id="KW-0723">Serine/threonine-protein kinase</keyword>
<evidence type="ECO:0000256" key="16">
    <source>
        <dbReference type="ARBA" id="ARBA00023136"/>
    </source>
</evidence>
<dbReference type="InterPro" id="IPR003591">
    <property type="entry name" value="Leu-rich_rpt_typical-subtyp"/>
</dbReference>
<comment type="catalytic activity">
    <reaction evidence="21">
        <text>L-seryl-[protein] + ATP = O-phospho-L-seryl-[protein] + ADP + H(+)</text>
        <dbReference type="Rhea" id="RHEA:17989"/>
        <dbReference type="Rhea" id="RHEA-COMP:9863"/>
        <dbReference type="Rhea" id="RHEA-COMP:11604"/>
        <dbReference type="ChEBI" id="CHEBI:15378"/>
        <dbReference type="ChEBI" id="CHEBI:29999"/>
        <dbReference type="ChEBI" id="CHEBI:30616"/>
        <dbReference type="ChEBI" id="CHEBI:83421"/>
        <dbReference type="ChEBI" id="CHEBI:456216"/>
        <dbReference type="EC" id="2.7.11.1"/>
    </reaction>
</comment>
<dbReference type="EMBL" id="JAXUIC010000002">
    <property type="protein sequence ID" value="KAK4602211.1"/>
    <property type="molecule type" value="Genomic_DNA"/>
</dbReference>
<name>A0AAN7G345_QUERU</name>
<evidence type="ECO:0000256" key="7">
    <source>
        <dbReference type="ARBA" id="ARBA00022614"/>
    </source>
</evidence>
<comment type="caution">
    <text evidence="25">The sequence shown here is derived from an EMBL/GenBank/DDBJ whole genome shotgun (WGS) entry which is preliminary data.</text>
</comment>
<keyword evidence="12 22" id="KW-0547">Nucleotide-binding</keyword>
<protein>
    <recommendedName>
        <fullName evidence="3">non-specific serine/threonine protein kinase</fullName>
        <ecNumber evidence="3">2.7.11.1</ecNumber>
    </recommendedName>
</protein>
<evidence type="ECO:0000256" key="22">
    <source>
        <dbReference type="PROSITE-ProRule" id="PRU10141"/>
    </source>
</evidence>
<dbReference type="Pfam" id="PF00560">
    <property type="entry name" value="LRR_1"/>
    <property type="match status" value="6"/>
</dbReference>
<dbReference type="InterPro" id="IPR011009">
    <property type="entry name" value="Kinase-like_dom_sf"/>
</dbReference>
<dbReference type="InterPro" id="IPR051420">
    <property type="entry name" value="Ser_Thr_Kinases_DiverseReg"/>
</dbReference>
<evidence type="ECO:0000256" key="10">
    <source>
        <dbReference type="ARBA" id="ARBA00022729"/>
    </source>
</evidence>
<evidence type="ECO:0000256" key="11">
    <source>
        <dbReference type="ARBA" id="ARBA00022737"/>
    </source>
</evidence>
<dbReference type="SUPFAM" id="SSF52058">
    <property type="entry name" value="L domain-like"/>
    <property type="match status" value="1"/>
</dbReference>
<dbReference type="PANTHER" id="PTHR48005">
    <property type="entry name" value="LEUCINE RICH REPEAT KINASE 2"/>
    <property type="match status" value="1"/>
</dbReference>
<dbReference type="GO" id="GO:0016020">
    <property type="term" value="C:membrane"/>
    <property type="evidence" value="ECO:0007669"/>
    <property type="project" value="UniProtKB-SubCell"/>
</dbReference>
<comment type="similarity">
    <text evidence="19">Belongs to the polygalacturonase-inhibiting protein family.</text>
</comment>
<keyword evidence="17" id="KW-0675">Receptor</keyword>
<dbReference type="InterPro" id="IPR032675">
    <property type="entry name" value="LRR_dom_sf"/>
</dbReference>
<proteinExistence type="inferred from homology"/>
<evidence type="ECO:0000256" key="21">
    <source>
        <dbReference type="ARBA" id="ARBA00048679"/>
    </source>
</evidence>
<keyword evidence="11" id="KW-0677">Repeat</keyword>
<dbReference type="FunFam" id="1.10.510.10:FF:000445">
    <property type="entry name" value="MDIS1-interacting receptor like kinase 2"/>
    <property type="match status" value="2"/>
</dbReference>
<dbReference type="PROSITE" id="PS00107">
    <property type="entry name" value="PROTEIN_KINASE_ATP"/>
    <property type="match status" value="1"/>
</dbReference>
<keyword evidence="26" id="KW-1185">Reference proteome</keyword>
<evidence type="ECO:0000256" key="17">
    <source>
        <dbReference type="ARBA" id="ARBA00023170"/>
    </source>
</evidence>
<evidence type="ECO:0000256" key="12">
    <source>
        <dbReference type="ARBA" id="ARBA00022741"/>
    </source>
</evidence>
<feature type="transmembrane region" description="Helical" evidence="23">
    <location>
        <begin position="664"/>
        <end position="682"/>
    </location>
</feature>
<organism evidence="25 26">
    <name type="scientific">Quercus rubra</name>
    <name type="common">Northern red oak</name>
    <name type="synonym">Quercus borealis</name>
    <dbReference type="NCBI Taxonomy" id="3512"/>
    <lineage>
        <taxon>Eukaryota</taxon>
        <taxon>Viridiplantae</taxon>
        <taxon>Streptophyta</taxon>
        <taxon>Embryophyta</taxon>
        <taxon>Tracheophyta</taxon>
        <taxon>Spermatophyta</taxon>
        <taxon>Magnoliopsida</taxon>
        <taxon>eudicotyledons</taxon>
        <taxon>Gunneridae</taxon>
        <taxon>Pentapetalae</taxon>
        <taxon>rosids</taxon>
        <taxon>fabids</taxon>
        <taxon>Fagales</taxon>
        <taxon>Fagaceae</taxon>
        <taxon>Quercus</taxon>
    </lineage>
</organism>
<evidence type="ECO:0000256" key="20">
    <source>
        <dbReference type="ARBA" id="ARBA00047899"/>
    </source>
</evidence>
<evidence type="ECO:0000256" key="8">
    <source>
        <dbReference type="ARBA" id="ARBA00022679"/>
    </source>
</evidence>
<dbReference type="InterPro" id="IPR017441">
    <property type="entry name" value="Protein_kinase_ATP_BS"/>
</dbReference>
<keyword evidence="9 23" id="KW-0812">Transmembrane</keyword>
<dbReference type="PROSITE" id="PS00109">
    <property type="entry name" value="PROTEIN_KINASE_TYR"/>
    <property type="match status" value="2"/>
</dbReference>
<keyword evidence="18" id="KW-0325">Glycoprotein</keyword>
<dbReference type="Gene3D" id="1.10.510.10">
    <property type="entry name" value="Transferase(Phosphotransferase) domain 1"/>
    <property type="match status" value="2"/>
</dbReference>
<keyword evidence="8" id="KW-0808">Transferase</keyword>
<dbReference type="Proteomes" id="UP001324115">
    <property type="component" value="Unassembled WGS sequence"/>
</dbReference>
<evidence type="ECO:0000259" key="24">
    <source>
        <dbReference type="PROSITE" id="PS50011"/>
    </source>
</evidence>
<dbReference type="PROSITE" id="PS51450">
    <property type="entry name" value="LRR"/>
    <property type="match status" value="1"/>
</dbReference>
<dbReference type="AlphaFoldDB" id="A0AAN7G345"/>
<feature type="non-terminal residue" evidence="25">
    <location>
        <position position="1"/>
    </location>
</feature>
<sequence length="1021" mass="115090">IKKVTIILLVSITLSLLLLLLLVVVFLYCRCRKVTRNTQHESKPPRNGDLFSIWNYDGNIAYEDIINATEDFDIKYCIGTWGYGSVYKANLPSGKVVNLKKLHRLEVEDPTFDKSFKNEAKVLSQIRHRNIFLVYQYMERGSLFIVLSNDVEAKELNWKKWVNIIKEVAHALSYLHHDCIPTIVHRDMTTNNILLNLELQAFVADFGIARILSHDSSNLTTLAGTYRYIAPELAYTMVVNEKCDVYSFGVVVLETIMGRHPRELISSLVSSSARDMMLKDILDPRLSPHINQNMAQSVVLVVTLALACLRSNPKSRPTMKHVSQEFLARRSPLSKPFYAISMQQIRNVWTTTVITHVGGANTSTVAKSQASSLHQEAEALSHTQWWRTSSPCKWDGIVCNDGGSVIEINLDSTSTYWHENSSQLRDFNFSSFPNLVRFKLAGRGLYGSIPPEIGSVSKLTHLDLSGNSLSGELPLSLAKLTQLVKLDISFNHMSGPIPLQLGNLRSLVELYLGENFFDGTIPSTLGLLTSLTHLDLHSNQINASLSHLDIYSNQINGSIPLEIRNLTKLEFLDLSSNYISGIIPKELTQLTPLQFLNLSFNFLFGEIPQDVKNFSRLFVLDLSHNNLSGSIPTELDHCCSLEQLSPPNIIGSTRIKKLKNGTKIIVLIIFTLGFFLLGIVFLSRHKIIRNTEHESKAMKNGDLFSIWNYDGNIAFKDIITATEDFDIRYCIGIGGYGSVYKATLPSGRVIALKKLHRLEFEEPAFDKSFRNEAKVLSEVRHRNIVKLYGFCLHNRCMFLIYEYIERGSLLYVLSNDVEAKELNWKKRVNIIKGIANALSYLHHDCIPTIVHRDLTTSNILLNSEFEAFVADFGIARPLNPNSSNLTTLAGTYGYIAPELAYTMVVNEKCDVYSFSVVVLETIMGRHPGELISSLASSSTQHIMLKDVLDPRITPHINQTIAQSMVLVVTLALAGLRSNPKSRPTMKQVSQELFVQRSQLPKLFAEISMRRLMNQEIYVIEK</sequence>
<dbReference type="PRINTS" id="PR00019">
    <property type="entry name" value="LEURICHRPT"/>
</dbReference>
<dbReference type="FunFam" id="3.30.200.20:FF:000309">
    <property type="entry name" value="Leucine-rich repeat receptor protein kinase MSP1"/>
    <property type="match status" value="2"/>
</dbReference>
<evidence type="ECO:0000256" key="1">
    <source>
        <dbReference type="ARBA" id="ARBA00004191"/>
    </source>
</evidence>
<evidence type="ECO:0000256" key="5">
    <source>
        <dbReference type="ARBA" id="ARBA00022527"/>
    </source>
</evidence>
<keyword evidence="10" id="KW-0732">Signal</keyword>
<reference evidence="25 26" key="1">
    <citation type="journal article" date="2023" name="G3 (Bethesda)">
        <title>A haplotype-resolved chromosome-scale genome for Quercus rubra L. provides insights into the genetics of adaptive traits for red oak species.</title>
        <authorList>
            <person name="Kapoor B."/>
            <person name="Jenkins J."/>
            <person name="Schmutz J."/>
            <person name="Zhebentyayeva T."/>
            <person name="Kuelheim C."/>
            <person name="Coggeshall M."/>
            <person name="Heim C."/>
            <person name="Lasky J.R."/>
            <person name="Leites L."/>
            <person name="Islam-Faridi N."/>
            <person name="Romero-Severson J."/>
            <person name="DeLeo V.L."/>
            <person name="Lucas S.M."/>
            <person name="Lazic D."/>
            <person name="Gailing O."/>
            <person name="Carlson J."/>
            <person name="Staton M."/>
        </authorList>
    </citation>
    <scope>NUCLEOTIDE SEQUENCE [LARGE SCALE GENOMIC DNA]</scope>
    <source>
        <strain evidence="25">Pseudo-F2</strain>
    </source>
</reference>
<keyword evidence="13" id="KW-0418">Kinase</keyword>
<dbReference type="PANTHER" id="PTHR48005:SF16">
    <property type="entry name" value="MDIS1-INTERACTING RECEPTOR LIKE KINASE 2-LIKE ISOFORM X1"/>
    <property type="match status" value="1"/>
</dbReference>
<keyword evidence="15 23" id="KW-1133">Transmembrane helix</keyword>
<comment type="subcellular location">
    <subcellularLocation>
        <location evidence="2">Membrane</location>
        <topology evidence="2">Single-pass type I membrane protein</topology>
    </subcellularLocation>
    <subcellularLocation>
        <location evidence="1">Secreted</location>
        <location evidence="1">Cell wall</location>
    </subcellularLocation>
</comment>
<accession>A0AAN7G345</accession>
<evidence type="ECO:0000313" key="25">
    <source>
        <dbReference type="EMBL" id="KAK4602211.1"/>
    </source>
</evidence>
<keyword evidence="14 22" id="KW-0067">ATP-binding</keyword>
<keyword evidence="7" id="KW-0433">Leucine-rich repeat</keyword>